<reference evidence="7 8" key="1">
    <citation type="submission" date="2015-09" db="EMBL/GenBank/DDBJ databases">
        <title>Draft genome of the parasitic nematode Teladorsagia circumcincta isolate WARC Sus (inbred).</title>
        <authorList>
            <person name="Mitreva M."/>
        </authorList>
    </citation>
    <scope>NUCLEOTIDE SEQUENCE [LARGE SCALE GENOMIC DNA]</scope>
    <source>
        <strain evidence="7 8">S</strain>
    </source>
</reference>
<evidence type="ECO:0000259" key="5">
    <source>
        <dbReference type="PROSITE" id="PS50974"/>
    </source>
</evidence>
<evidence type="ECO:0000256" key="2">
    <source>
        <dbReference type="ARBA" id="ARBA00022723"/>
    </source>
</evidence>
<dbReference type="GO" id="GO:0005829">
    <property type="term" value="C:cytosol"/>
    <property type="evidence" value="ECO:0007669"/>
    <property type="project" value="TreeGrafter"/>
</dbReference>
<evidence type="ECO:0000313" key="8">
    <source>
        <dbReference type="Proteomes" id="UP000230423"/>
    </source>
</evidence>
<dbReference type="Pfam" id="PF02965">
    <property type="entry name" value="Met_synt_B12"/>
    <property type="match status" value="2"/>
</dbReference>
<dbReference type="GO" id="GO:0050667">
    <property type="term" value="P:homocysteine metabolic process"/>
    <property type="evidence" value="ECO:0007669"/>
    <property type="project" value="TreeGrafter"/>
</dbReference>
<dbReference type="InterPro" id="IPR004223">
    <property type="entry name" value="VitB12-dep_Met_synth_activ_dom"/>
</dbReference>
<accession>A0A2G9UBQ8</accession>
<keyword evidence="1 4" id="KW-0808">Transferase</keyword>
<dbReference type="PANTHER" id="PTHR45833">
    <property type="entry name" value="METHIONINE SYNTHASE"/>
    <property type="match status" value="1"/>
</dbReference>
<evidence type="ECO:0000256" key="3">
    <source>
        <dbReference type="ARBA" id="ARBA00023285"/>
    </source>
</evidence>
<evidence type="ECO:0000256" key="1">
    <source>
        <dbReference type="ARBA" id="ARBA00022679"/>
    </source>
</evidence>
<evidence type="ECO:0000313" key="7">
    <source>
        <dbReference type="EMBL" id="PIO67655.1"/>
    </source>
</evidence>
<sequence>MEEHSNYGVYFIDAARMIRENLPGCHVSGGVSNISFSFRGMEVIKSARVMKKAVAHLIPFMDREREENIKKLGLSADESPYQGTIVLATVKGDVHDIGKNIVAVVLGCNNFKVVDLGVMTPCEAIIKAAVEEQADFIGCSGLITPSLDEMVHVAKEMQRVGLKIPLLIGTGLDSRPHSNTREEKKELEEMVVKKIRYNRIAKYRDCSSLTDKTTRDAFIADLSEEYEEVRQEHYESLKERRFTTLAVARTKRMVVDFEKFPPVKPFFLGRRKIVDFDLRELLPFIDWKPFFDVWQLRGKYPNRAYPRIFNDDQVGEEAKRVYSDAQNWLGRLISEKRLKANAVVGFFEAGSDGDDIQVFDEGRRVATLYGLRQQSGREHDQSHMCISDFIKPLEDGQPSDYLGLFACSAGIGAEEYCKELEKNHDDYASIMVKALADRLAEAFAEYLHRQVRIELWGYSKDESKLGHGKIPVGKWYEATDCELQLTEHLAMLPAASVSGLYFASPASSYFAVGKIDRDQVSDYATRKGMSVSETERWLSPILGYEVDD</sequence>
<dbReference type="InterPro" id="IPR050554">
    <property type="entry name" value="Met_Synthase/Corrinoid"/>
</dbReference>
<keyword evidence="3" id="KW-0170">Cobalt</keyword>
<dbReference type="GO" id="GO:0008705">
    <property type="term" value="F:methionine synthase activity"/>
    <property type="evidence" value="ECO:0007669"/>
    <property type="project" value="InterPro"/>
</dbReference>
<feature type="domain" description="B12-binding" evidence="6">
    <location>
        <begin position="82"/>
        <end position="169"/>
    </location>
</feature>
<dbReference type="Proteomes" id="UP000230423">
    <property type="component" value="Unassembled WGS sequence"/>
</dbReference>
<keyword evidence="8" id="KW-1185">Reference proteome</keyword>
<dbReference type="InterPro" id="IPR011005">
    <property type="entry name" value="Dihydropteroate_synth-like_sf"/>
</dbReference>
<protein>
    <submittedName>
        <fullName evidence="7">Vitamin B12 dependent methionine synthase, activation domain protein</fullName>
    </submittedName>
</protein>
<dbReference type="OrthoDB" id="5848212at2759"/>
<evidence type="ECO:0000259" key="6">
    <source>
        <dbReference type="PROSITE" id="PS51332"/>
    </source>
</evidence>
<dbReference type="GO" id="GO:0046653">
    <property type="term" value="P:tetrahydrofolate metabolic process"/>
    <property type="evidence" value="ECO:0007669"/>
    <property type="project" value="TreeGrafter"/>
</dbReference>
<dbReference type="InterPro" id="IPR006158">
    <property type="entry name" value="Cobalamin-bd"/>
</dbReference>
<dbReference type="InterPro" id="IPR037010">
    <property type="entry name" value="VitB12-dep_Met_synth_activ_sf"/>
</dbReference>
<dbReference type="PROSITE" id="PS51332">
    <property type="entry name" value="B12_BINDING"/>
    <property type="match status" value="1"/>
</dbReference>
<dbReference type="GO" id="GO:0032259">
    <property type="term" value="P:methylation"/>
    <property type="evidence" value="ECO:0007669"/>
    <property type="project" value="UniProtKB-KW"/>
</dbReference>
<dbReference type="Gene3D" id="3.10.196.10">
    <property type="entry name" value="Vitamin B12-dependent methionine synthase, activation domain"/>
    <property type="match status" value="2"/>
</dbReference>
<dbReference type="SUPFAM" id="SSF52242">
    <property type="entry name" value="Cobalamin (vitamin B12)-binding domain"/>
    <property type="match status" value="1"/>
</dbReference>
<dbReference type="GO" id="GO:0031419">
    <property type="term" value="F:cobalamin binding"/>
    <property type="evidence" value="ECO:0007669"/>
    <property type="project" value="InterPro"/>
</dbReference>
<organism evidence="7 8">
    <name type="scientific">Teladorsagia circumcincta</name>
    <name type="common">Brown stomach worm</name>
    <name type="synonym">Ostertagia circumcincta</name>
    <dbReference type="NCBI Taxonomy" id="45464"/>
    <lineage>
        <taxon>Eukaryota</taxon>
        <taxon>Metazoa</taxon>
        <taxon>Ecdysozoa</taxon>
        <taxon>Nematoda</taxon>
        <taxon>Chromadorea</taxon>
        <taxon>Rhabditida</taxon>
        <taxon>Rhabditina</taxon>
        <taxon>Rhabditomorpha</taxon>
        <taxon>Strongyloidea</taxon>
        <taxon>Trichostrongylidae</taxon>
        <taxon>Teladorsagia</taxon>
    </lineage>
</organism>
<dbReference type="EMBL" id="KZ347476">
    <property type="protein sequence ID" value="PIO67655.1"/>
    <property type="molecule type" value="Genomic_DNA"/>
</dbReference>
<dbReference type="GO" id="GO:0046872">
    <property type="term" value="F:metal ion binding"/>
    <property type="evidence" value="ECO:0007669"/>
    <property type="project" value="UniProtKB-KW"/>
</dbReference>
<proteinExistence type="predicted"/>
<dbReference type="PROSITE" id="PS50974">
    <property type="entry name" value="ADOMET_ACTIVATION"/>
    <property type="match status" value="1"/>
</dbReference>
<keyword evidence="4" id="KW-0489">Methyltransferase</keyword>
<gene>
    <name evidence="7" type="ORF">TELCIR_10585</name>
</gene>
<dbReference type="Gene3D" id="3.40.50.280">
    <property type="entry name" value="Cobalamin-binding domain"/>
    <property type="match status" value="1"/>
</dbReference>
<dbReference type="PANTHER" id="PTHR45833:SF1">
    <property type="entry name" value="METHIONINE SYNTHASE"/>
    <property type="match status" value="1"/>
</dbReference>
<dbReference type="SUPFAM" id="SSF56507">
    <property type="entry name" value="Methionine synthase activation domain-like"/>
    <property type="match status" value="1"/>
</dbReference>
<evidence type="ECO:0000256" key="4">
    <source>
        <dbReference type="PROSITE-ProRule" id="PRU00346"/>
    </source>
</evidence>
<feature type="domain" description="AdoMet activation" evidence="5">
    <location>
        <begin position="236"/>
        <end position="547"/>
    </location>
</feature>
<dbReference type="AlphaFoldDB" id="A0A2G9UBQ8"/>
<dbReference type="SUPFAM" id="SSF51717">
    <property type="entry name" value="Dihydropteroate synthetase-like"/>
    <property type="match status" value="1"/>
</dbReference>
<dbReference type="Pfam" id="PF02310">
    <property type="entry name" value="B12-binding"/>
    <property type="match status" value="1"/>
</dbReference>
<keyword evidence="2" id="KW-0479">Metal-binding</keyword>
<dbReference type="Gene3D" id="3.20.20.20">
    <property type="entry name" value="Dihydropteroate synthase-like"/>
    <property type="match status" value="1"/>
</dbReference>
<dbReference type="InterPro" id="IPR036724">
    <property type="entry name" value="Cobalamin-bd_sf"/>
</dbReference>
<name>A0A2G9UBQ8_TELCI</name>